<sequence>MPHSNIAGKAYHDLSKHSYLSVQVNPNYVDAATQPIYFKVYPRFYQSLQLNRNNPIHAFV</sequence>
<dbReference type="Proteomes" id="UP000218702">
    <property type="component" value="Chromosome"/>
</dbReference>
<proteinExistence type="predicted"/>
<organism evidence="1 2">
    <name type="scientific">Dolichospermum compactum NIES-806</name>
    <dbReference type="NCBI Taxonomy" id="1973481"/>
    <lineage>
        <taxon>Bacteria</taxon>
        <taxon>Bacillati</taxon>
        <taxon>Cyanobacteriota</taxon>
        <taxon>Cyanophyceae</taxon>
        <taxon>Nostocales</taxon>
        <taxon>Aphanizomenonaceae</taxon>
        <taxon>Dolichospermum</taxon>
        <taxon>Dolichospermum compactum</taxon>
    </lineage>
</organism>
<dbReference type="RefSeq" id="WP_231939988.1">
    <property type="nucleotide sequence ID" value="NZ_AP018316.1"/>
</dbReference>
<keyword evidence="2" id="KW-1185">Reference proteome</keyword>
<reference evidence="1 2" key="1">
    <citation type="submission" date="2017-06" db="EMBL/GenBank/DDBJ databases">
        <title>Genome sequencing of cyanobaciteial culture collection at National Institute for Environmental Studies (NIES).</title>
        <authorList>
            <person name="Hirose Y."/>
            <person name="Shimura Y."/>
            <person name="Fujisawa T."/>
            <person name="Nakamura Y."/>
            <person name="Kawachi M."/>
        </authorList>
    </citation>
    <scope>NUCLEOTIDE SEQUENCE [LARGE SCALE GENOMIC DNA]</scope>
    <source>
        <strain evidence="1 2">NIES-806</strain>
    </source>
</reference>
<dbReference type="AlphaFoldDB" id="A0A1Z4V0I3"/>
<protein>
    <submittedName>
        <fullName evidence="1">Uncharacterized protein</fullName>
    </submittedName>
</protein>
<gene>
    <name evidence="1" type="ORF">NIES806_11430</name>
</gene>
<name>A0A1Z4V0I3_9CYAN</name>
<dbReference type="EMBL" id="AP018316">
    <property type="protein sequence ID" value="BAZ84943.1"/>
    <property type="molecule type" value="Genomic_DNA"/>
</dbReference>
<accession>A0A1Z4V0I3</accession>
<evidence type="ECO:0000313" key="2">
    <source>
        <dbReference type="Proteomes" id="UP000218702"/>
    </source>
</evidence>
<dbReference type="KEGG" id="dcm:NIES806_11430"/>
<evidence type="ECO:0000313" key="1">
    <source>
        <dbReference type="EMBL" id="BAZ84943.1"/>
    </source>
</evidence>